<evidence type="ECO:0000256" key="6">
    <source>
        <dbReference type="ARBA" id="ARBA00023242"/>
    </source>
</evidence>
<keyword evidence="5 7" id="KW-0508">mRNA splicing</keyword>
<dbReference type="PANTHER" id="PTHR12942:SF2">
    <property type="entry name" value="PRE-MRNA-SPLICING FACTOR SLU7"/>
    <property type="match status" value="1"/>
</dbReference>
<feature type="compositionally biased region" description="Basic and acidic residues" evidence="9">
    <location>
        <begin position="253"/>
        <end position="269"/>
    </location>
</feature>
<keyword evidence="6 7" id="KW-0539">Nucleus</keyword>
<feature type="region of interest" description="Disordered" evidence="9">
    <location>
        <begin position="184"/>
        <end position="207"/>
    </location>
</feature>
<dbReference type="EMBL" id="LHPF02000021">
    <property type="protein sequence ID" value="PSC70199.1"/>
    <property type="molecule type" value="Genomic_DNA"/>
</dbReference>
<dbReference type="GO" id="GO:0000398">
    <property type="term" value="P:mRNA splicing, via spliceosome"/>
    <property type="evidence" value="ECO:0007669"/>
    <property type="project" value="UniProtKB-UniRule"/>
</dbReference>
<protein>
    <recommendedName>
        <fullName evidence="7">Pre-mRNA-splicing factor SLU7</fullName>
    </recommendedName>
</protein>
<accession>A0A2P6V7Y5</accession>
<dbReference type="Pfam" id="PF11708">
    <property type="entry name" value="Slu7"/>
    <property type="match status" value="1"/>
</dbReference>
<evidence type="ECO:0000256" key="9">
    <source>
        <dbReference type="SAM" id="MobiDB-lite"/>
    </source>
</evidence>
<dbReference type="GO" id="GO:0030628">
    <property type="term" value="F:pre-mRNA 3'-splice site binding"/>
    <property type="evidence" value="ECO:0007669"/>
    <property type="project" value="UniProtKB-UniRule"/>
</dbReference>
<dbReference type="OrthoDB" id="249612at2759"/>
<evidence type="ECO:0000256" key="2">
    <source>
        <dbReference type="ARBA" id="ARBA00007203"/>
    </source>
</evidence>
<dbReference type="InterPro" id="IPR021715">
    <property type="entry name" value="Slu7_dom"/>
</dbReference>
<feature type="compositionally biased region" description="Gly residues" evidence="9">
    <location>
        <begin position="561"/>
        <end position="579"/>
    </location>
</feature>
<organism evidence="11 12">
    <name type="scientific">Micractinium conductrix</name>
    <dbReference type="NCBI Taxonomy" id="554055"/>
    <lineage>
        <taxon>Eukaryota</taxon>
        <taxon>Viridiplantae</taxon>
        <taxon>Chlorophyta</taxon>
        <taxon>core chlorophytes</taxon>
        <taxon>Trebouxiophyceae</taxon>
        <taxon>Chlorellales</taxon>
        <taxon>Chlorellaceae</taxon>
        <taxon>Chlorella clade</taxon>
        <taxon>Micractinium</taxon>
    </lineage>
</organism>
<sequence length="579" mass="64376">MASAKSGKMLSAEERRRQRELEEARKAGLAPAELDEEGKEINPHIPSFMADAPWYLNSSAPSLKHQKNWKDQVTDEMRWYDRGAKVFQAHKYRKGACENCGSISHKTKDCMERPRTKGAKLTNKNIAADDKIEDLQLKTFDAKRDRWNGYNGDEWVKQAERFEKVEAVRAEIRRKELLEKKLAGEVEEEEAEQELGKEESKIDETEDAGFAKVEKRVRTAGGGSTGSVRNLRIREDTAKYLLNLDTNSAYYDPKSRSMREDPQPDKDPSQKTFYGDNFVRQSGEVGGFTDLNAFAITTHERGHDVHMQAMPSQAELSFQQFKQRKKALEGAGKEGILAKYGNAAAAASDDVKALQATEAYAEYDASSRLLRGQEVKAKSRYEEDQYINNHTSVWGSWWHDGQWGYACCHSTVKQSYCVGAAGAEAAAEAAEQLAENMEKKAAEDEARRRDSKLVGHKPTADVWGEAGEDALTAQLDREKVMEAIRRQEEREKAGMAAVDDRKRGYNSLAADDAEVTPEEMEAYRLKKSRGMDDPLSFINKKKEKSKGKGGDGGGEEDGSGDDGQAGGGGGGGTGGYDYV</sequence>
<evidence type="ECO:0000256" key="3">
    <source>
        <dbReference type="ARBA" id="ARBA00022664"/>
    </source>
</evidence>
<feature type="region of interest" description="Disordered" evidence="9">
    <location>
        <begin position="251"/>
        <end position="272"/>
    </location>
</feature>
<evidence type="ECO:0000313" key="11">
    <source>
        <dbReference type="EMBL" id="PSC70199.1"/>
    </source>
</evidence>
<evidence type="ECO:0000256" key="5">
    <source>
        <dbReference type="ARBA" id="ARBA00023187"/>
    </source>
</evidence>
<comment type="subunit">
    <text evidence="7">Associated with the spliceosome.</text>
</comment>
<evidence type="ECO:0000256" key="1">
    <source>
        <dbReference type="ARBA" id="ARBA00004123"/>
    </source>
</evidence>
<feature type="domain" description="Pre-mRNA-splicing factor SLU7" evidence="10">
    <location>
        <begin position="139"/>
        <end position="396"/>
    </location>
</feature>
<reference evidence="11 12" key="1">
    <citation type="journal article" date="2018" name="Plant J.">
        <title>Genome sequences of Chlorella sorokiniana UTEX 1602 and Micractinium conductrix SAG 241.80: implications to maltose excretion by a green alga.</title>
        <authorList>
            <person name="Arriola M.B."/>
            <person name="Velmurugan N."/>
            <person name="Zhang Y."/>
            <person name="Plunkett M.H."/>
            <person name="Hondzo H."/>
            <person name="Barney B.M."/>
        </authorList>
    </citation>
    <scope>NUCLEOTIDE SEQUENCE [LARGE SCALE GENOMIC DNA]</scope>
    <source>
        <strain evidence="11 12">SAG 241.80</strain>
    </source>
</reference>
<gene>
    <name evidence="11" type="ORF">C2E20_6415</name>
</gene>
<dbReference type="Proteomes" id="UP000239649">
    <property type="component" value="Unassembled WGS sequence"/>
</dbReference>
<keyword evidence="3 7" id="KW-0507">mRNA processing</keyword>
<dbReference type="PANTHER" id="PTHR12942">
    <property type="entry name" value="STEP II SPLICING FACTOR SLU7"/>
    <property type="match status" value="1"/>
</dbReference>
<feature type="region of interest" description="Disordered" evidence="9">
    <location>
        <begin position="1"/>
        <end position="43"/>
    </location>
</feature>
<dbReference type="InterPro" id="IPR039974">
    <property type="entry name" value="Splicing_factor_SLU7"/>
</dbReference>
<dbReference type="AlphaFoldDB" id="A0A2P6V7Y5"/>
<keyword evidence="4 7" id="KW-0747">Spliceosome</keyword>
<comment type="similarity">
    <text evidence="2 7">Belongs to the SLU7 family.</text>
</comment>
<comment type="subcellular location">
    <subcellularLocation>
        <location evidence="1 7">Nucleus</location>
    </subcellularLocation>
</comment>
<evidence type="ECO:0000256" key="7">
    <source>
        <dbReference type="RuleBase" id="RU367071"/>
    </source>
</evidence>
<evidence type="ECO:0000313" key="12">
    <source>
        <dbReference type="Proteomes" id="UP000239649"/>
    </source>
</evidence>
<feature type="region of interest" description="Disordered" evidence="9">
    <location>
        <begin position="524"/>
        <end position="579"/>
    </location>
</feature>
<comment type="function">
    <text evidence="7">Involved in pre-mRNA splicing.</text>
</comment>
<feature type="compositionally biased region" description="Basic and acidic residues" evidence="9">
    <location>
        <begin position="194"/>
        <end position="203"/>
    </location>
</feature>
<dbReference type="GO" id="GO:0005681">
    <property type="term" value="C:spliceosomal complex"/>
    <property type="evidence" value="ECO:0007669"/>
    <property type="project" value="UniProtKB-UniRule"/>
</dbReference>
<evidence type="ECO:0000256" key="8">
    <source>
        <dbReference type="SAM" id="Coils"/>
    </source>
</evidence>
<proteinExistence type="inferred from homology"/>
<comment type="caution">
    <text evidence="11">The sequence shown here is derived from an EMBL/GenBank/DDBJ whole genome shotgun (WGS) entry which is preliminary data.</text>
</comment>
<evidence type="ECO:0000256" key="4">
    <source>
        <dbReference type="ARBA" id="ARBA00022728"/>
    </source>
</evidence>
<keyword evidence="12" id="KW-1185">Reference proteome</keyword>
<name>A0A2P6V7Y5_9CHLO</name>
<feature type="coiled-coil region" evidence="8">
    <location>
        <begin position="420"/>
        <end position="447"/>
    </location>
</feature>
<feature type="compositionally biased region" description="Basic and acidic residues" evidence="9">
    <location>
        <begin position="11"/>
        <end position="26"/>
    </location>
</feature>
<keyword evidence="8" id="KW-0175">Coiled coil</keyword>
<evidence type="ECO:0000259" key="10">
    <source>
        <dbReference type="Pfam" id="PF11708"/>
    </source>
</evidence>
<dbReference type="STRING" id="554055.A0A2P6V7Y5"/>